<feature type="compositionally biased region" description="Low complexity" evidence="4">
    <location>
        <begin position="251"/>
        <end position="274"/>
    </location>
</feature>
<sequence length="345" mass="37536">MAPVPGDLANGTNSRCAKFYQVQPDGYCNLLILKFSISLVDFRFLNQGINDNCTNLFAFESYCVESLGPINEYPGHPDYIPPQSSIPEIPYSNLPKATFTAPKITGLPTAAPLAKGTRRDCYLFMNGADLAVDEDILPGFKNLSLDVNSTSCAPSKDFRYCMAAYNAASVTKPSLPEDTRLSYPIREGAIEGCVEYNAAIAPMTCKSFLALNRITIAQLFKWNPPVGANCSNLWLGYQYCISTDAVPTDIASSTDTPTTTPTPTKTKTTSVTPSPTAPSAPGPTHFGTVENCDEWHVVGDSDTCWSNTQDHGITLDQFYKWNPAIQNDCATNFWPTYAYCVGVSA</sequence>
<dbReference type="InterPro" id="IPR052210">
    <property type="entry name" value="LysM1-like"/>
</dbReference>
<dbReference type="Proteomes" id="UP000054337">
    <property type="component" value="Unassembled WGS sequence"/>
</dbReference>
<dbReference type="GO" id="GO:0008061">
    <property type="term" value="F:chitin binding"/>
    <property type="evidence" value="ECO:0007669"/>
    <property type="project" value="UniProtKB-KW"/>
</dbReference>
<accession>W7DWX3</accession>
<keyword evidence="7" id="KW-1185">Reference proteome</keyword>
<dbReference type="AlphaFoldDB" id="W7DWX3"/>
<evidence type="ECO:0000313" key="7">
    <source>
        <dbReference type="Proteomes" id="UP000054337"/>
    </source>
</evidence>
<name>W7DWX3_BIPV3</name>
<organism evidence="6 7">
    <name type="scientific">Bipolaris victoriae (strain FI3)</name>
    <name type="common">Victoria blight of oats agent</name>
    <name type="synonym">Cochliobolus victoriae</name>
    <dbReference type="NCBI Taxonomy" id="930091"/>
    <lineage>
        <taxon>Eukaryota</taxon>
        <taxon>Fungi</taxon>
        <taxon>Dikarya</taxon>
        <taxon>Ascomycota</taxon>
        <taxon>Pezizomycotina</taxon>
        <taxon>Dothideomycetes</taxon>
        <taxon>Pleosporomycetidae</taxon>
        <taxon>Pleosporales</taxon>
        <taxon>Pleosporineae</taxon>
        <taxon>Pleosporaceae</taxon>
        <taxon>Bipolaris</taxon>
    </lineage>
</organism>
<keyword evidence="1" id="KW-0147">Chitin-binding</keyword>
<dbReference type="InterPro" id="IPR018392">
    <property type="entry name" value="LysM"/>
</dbReference>
<dbReference type="PANTHER" id="PTHR34997">
    <property type="entry name" value="AM15"/>
    <property type="match status" value="1"/>
</dbReference>
<feature type="domain" description="LysM" evidence="5">
    <location>
        <begin position="18"/>
        <end position="64"/>
    </location>
</feature>
<evidence type="ECO:0000256" key="3">
    <source>
        <dbReference type="ARBA" id="ARBA00023026"/>
    </source>
</evidence>
<dbReference type="InterPro" id="IPR036779">
    <property type="entry name" value="LysM_dom_sf"/>
</dbReference>
<reference evidence="6 7" key="1">
    <citation type="journal article" date="2013" name="PLoS Genet.">
        <title>Comparative genome structure, secondary metabolite, and effector coding capacity across Cochliobolus pathogens.</title>
        <authorList>
            <person name="Condon B.J."/>
            <person name="Leng Y."/>
            <person name="Wu D."/>
            <person name="Bushley K.E."/>
            <person name="Ohm R.A."/>
            <person name="Otillar R."/>
            <person name="Martin J."/>
            <person name="Schackwitz W."/>
            <person name="Grimwood J."/>
            <person name="MohdZainudin N."/>
            <person name="Xue C."/>
            <person name="Wang R."/>
            <person name="Manning V.A."/>
            <person name="Dhillon B."/>
            <person name="Tu Z.J."/>
            <person name="Steffenson B.J."/>
            <person name="Salamov A."/>
            <person name="Sun H."/>
            <person name="Lowry S."/>
            <person name="LaButti K."/>
            <person name="Han J."/>
            <person name="Copeland A."/>
            <person name="Lindquist E."/>
            <person name="Barry K."/>
            <person name="Schmutz J."/>
            <person name="Baker S.E."/>
            <person name="Ciuffetti L.M."/>
            <person name="Grigoriev I.V."/>
            <person name="Zhong S."/>
            <person name="Turgeon B.G."/>
        </authorList>
    </citation>
    <scope>NUCLEOTIDE SEQUENCE [LARGE SCALE GENOMIC DNA]</scope>
    <source>
        <strain evidence="6 7">FI3</strain>
    </source>
</reference>
<dbReference type="EMBL" id="KI968808">
    <property type="protein sequence ID" value="EUN22578.1"/>
    <property type="molecule type" value="Genomic_DNA"/>
</dbReference>
<dbReference type="CDD" id="cd00118">
    <property type="entry name" value="LysM"/>
    <property type="match status" value="1"/>
</dbReference>
<feature type="domain" description="LysM" evidence="5">
    <location>
        <begin position="194"/>
        <end position="241"/>
    </location>
</feature>
<evidence type="ECO:0000313" key="6">
    <source>
        <dbReference type="EMBL" id="EUN22578.1"/>
    </source>
</evidence>
<dbReference type="PROSITE" id="PS51782">
    <property type="entry name" value="LYSM"/>
    <property type="match status" value="3"/>
</dbReference>
<proteinExistence type="predicted"/>
<keyword evidence="2" id="KW-0732">Signal</keyword>
<evidence type="ECO:0000259" key="5">
    <source>
        <dbReference type="PROSITE" id="PS51782"/>
    </source>
</evidence>
<feature type="domain" description="LysM" evidence="5">
    <location>
        <begin position="294"/>
        <end position="341"/>
    </location>
</feature>
<keyword evidence="3" id="KW-0843">Virulence</keyword>
<protein>
    <submittedName>
        <fullName evidence="6">Carbohydrate-binding module family 50 protein</fullName>
    </submittedName>
</protein>
<dbReference type="OrthoDB" id="5985073at2759"/>
<evidence type="ECO:0000256" key="1">
    <source>
        <dbReference type="ARBA" id="ARBA00022669"/>
    </source>
</evidence>
<dbReference type="Gene3D" id="3.10.350.10">
    <property type="entry name" value="LysM domain"/>
    <property type="match status" value="3"/>
</dbReference>
<dbReference type="PANTHER" id="PTHR34997:SF2">
    <property type="entry name" value="LYSM DOMAIN-CONTAINING PROTEIN-RELATED"/>
    <property type="match status" value="1"/>
</dbReference>
<feature type="region of interest" description="Disordered" evidence="4">
    <location>
        <begin position="251"/>
        <end position="283"/>
    </location>
</feature>
<dbReference type="RefSeq" id="XP_014552114.1">
    <property type="nucleotide sequence ID" value="XM_014696628.1"/>
</dbReference>
<gene>
    <name evidence="6" type="ORF">COCVIDRAFT_19752</name>
</gene>
<dbReference type="SUPFAM" id="SSF54106">
    <property type="entry name" value="LysM domain"/>
    <property type="match status" value="1"/>
</dbReference>
<dbReference type="HOGENOM" id="CLU_010591_8_1_1"/>
<dbReference type="GeneID" id="26252416"/>
<evidence type="ECO:0000256" key="2">
    <source>
        <dbReference type="ARBA" id="ARBA00022729"/>
    </source>
</evidence>
<evidence type="ECO:0000256" key="4">
    <source>
        <dbReference type="SAM" id="MobiDB-lite"/>
    </source>
</evidence>